<gene>
    <name evidence="2" type="ORF">Scep_026425</name>
</gene>
<evidence type="ECO:0000313" key="2">
    <source>
        <dbReference type="EMBL" id="KAK9094956.1"/>
    </source>
</evidence>
<dbReference type="EMBL" id="JBBNAG010000011">
    <property type="protein sequence ID" value="KAK9094956.1"/>
    <property type="molecule type" value="Genomic_DNA"/>
</dbReference>
<name>A0AAP0EK42_9MAGN</name>
<reference evidence="2 3" key="1">
    <citation type="submission" date="2024-01" db="EMBL/GenBank/DDBJ databases">
        <title>Genome assemblies of Stephania.</title>
        <authorList>
            <person name="Yang L."/>
        </authorList>
    </citation>
    <scope>NUCLEOTIDE SEQUENCE [LARGE SCALE GENOMIC DNA]</scope>
    <source>
        <strain evidence="2">JXDWG</strain>
        <tissue evidence="2">Leaf</tissue>
    </source>
</reference>
<dbReference type="Proteomes" id="UP001419268">
    <property type="component" value="Unassembled WGS sequence"/>
</dbReference>
<sequence length="53" mass="5952">MLLFFVGNAEKSLPTKEEKDEVNHSSSSATRTDQMARELKGKRVVTLMLPSKD</sequence>
<comment type="caution">
    <text evidence="2">The sequence shown here is derived from an EMBL/GenBank/DDBJ whole genome shotgun (WGS) entry which is preliminary data.</text>
</comment>
<feature type="compositionally biased region" description="Polar residues" evidence="1">
    <location>
        <begin position="24"/>
        <end position="33"/>
    </location>
</feature>
<feature type="compositionally biased region" description="Basic and acidic residues" evidence="1">
    <location>
        <begin position="13"/>
        <end position="23"/>
    </location>
</feature>
<keyword evidence="3" id="KW-1185">Reference proteome</keyword>
<organism evidence="2 3">
    <name type="scientific">Stephania cephalantha</name>
    <dbReference type="NCBI Taxonomy" id="152367"/>
    <lineage>
        <taxon>Eukaryota</taxon>
        <taxon>Viridiplantae</taxon>
        <taxon>Streptophyta</taxon>
        <taxon>Embryophyta</taxon>
        <taxon>Tracheophyta</taxon>
        <taxon>Spermatophyta</taxon>
        <taxon>Magnoliopsida</taxon>
        <taxon>Ranunculales</taxon>
        <taxon>Menispermaceae</taxon>
        <taxon>Menispermoideae</taxon>
        <taxon>Cissampelideae</taxon>
        <taxon>Stephania</taxon>
    </lineage>
</organism>
<protein>
    <submittedName>
        <fullName evidence="2">Uncharacterized protein</fullName>
    </submittedName>
</protein>
<evidence type="ECO:0000313" key="3">
    <source>
        <dbReference type="Proteomes" id="UP001419268"/>
    </source>
</evidence>
<proteinExistence type="predicted"/>
<feature type="region of interest" description="Disordered" evidence="1">
    <location>
        <begin position="13"/>
        <end position="53"/>
    </location>
</feature>
<evidence type="ECO:0000256" key="1">
    <source>
        <dbReference type="SAM" id="MobiDB-lite"/>
    </source>
</evidence>
<dbReference type="AlphaFoldDB" id="A0AAP0EK42"/>
<accession>A0AAP0EK42</accession>